<dbReference type="EMBL" id="SMLL01000008">
    <property type="protein sequence ID" value="TFY96813.1"/>
    <property type="molecule type" value="Genomic_DNA"/>
</dbReference>
<dbReference type="RefSeq" id="WP_135286824.1">
    <property type="nucleotide sequence ID" value="NZ_SMLL01000008.1"/>
</dbReference>
<protein>
    <submittedName>
        <fullName evidence="1">Uncharacterized protein</fullName>
    </submittedName>
</protein>
<name>A0A4Z0BEC2_9BURK</name>
<proteinExistence type="predicted"/>
<evidence type="ECO:0000313" key="2">
    <source>
        <dbReference type="Proteomes" id="UP000297564"/>
    </source>
</evidence>
<reference evidence="1 2" key="1">
    <citation type="submission" date="2019-03" db="EMBL/GenBank/DDBJ databases">
        <title>Ramlibacter rhizophilus CCTCC AB2015357, whole genome shotgun sequence.</title>
        <authorList>
            <person name="Zhang X."/>
            <person name="Feng G."/>
            <person name="Zhu H."/>
        </authorList>
    </citation>
    <scope>NUCLEOTIDE SEQUENCE [LARGE SCALE GENOMIC DNA]</scope>
    <source>
        <strain evidence="1 2">CCTCC AB2015357</strain>
    </source>
</reference>
<accession>A0A4Z0BEC2</accession>
<keyword evidence="2" id="KW-1185">Reference proteome</keyword>
<evidence type="ECO:0000313" key="1">
    <source>
        <dbReference type="EMBL" id="TFY96813.1"/>
    </source>
</evidence>
<sequence>MPKDAPTRLARLSRADWLAFTKSFESVARGPFAAADDRLAALIGAAERHSHAARLRVALIQAAESLQRLAPDGPDLHCHLKEYLTCVPGEAQHEGIDRVIEAHPELLQALRTTALARRGGRWMLEPLPPAS</sequence>
<comment type="caution">
    <text evidence="1">The sequence shown here is derived from an EMBL/GenBank/DDBJ whole genome shotgun (WGS) entry which is preliminary data.</text>
</comment>
<dbReference type="AlphaFoldDB" id="A0A4Z0BEC2"/>
<gene>
    <name evidence="1" type="ORF">EZ242_19225</name>
</gene>
<dbReference type="Proteomes" id="UP000297564">
    <property type="component" value="Unassembled WGS sequence"/>
</dbReference>
<organism evidence="1 2">
    <name type="scientific">Ramlibacter rhizophilus</name>
    <dbReference type="NCBI Taxonomy" id="1781167"/>
    <lineage>
        <taxon>Bacteria</taxon>
        <taxon>Pseudomonadati</taxon>
        <taxon>Pseudomonadota</taxon>
        <taxon>Betaproteobacteria</taxon>
        <taxon>Burkholderiales</taxon>
        <taxon>Comamonadaceae</taxon>
        <taxon>Ramlibacter</taxon>
    </lineage>
</organism>